<comment type="pathway">
    <text evidence="1">Cofactor biosynthesis; molybdopterin biosynthesis.</text>
</comment>
<dbReference type="Gene3D" id="3.90.1170.40">
    <property type="entry name" value="Molybdopterin biosynthesis MoaE subunit"/>
    <property type="match status" value="1"/>
</dbReference>
<reference evidence="13 14" key="1">
    <citation type="submission" date="2019-09" db="EMBL/GenBank/DDBJ databases">
        <title>NBRP : Genome information of microbial organism related human and environment.</title>
        <authorList>
            <person name="Hattori M."/>
            <person name="Oshima K."/>
            <person name="Inaba H."/>
            <person name="Suda W."/>
            <person name="Sakamoto M."/>
            <person name="Iino T."/>
            <person name="Kitahara M."/>
            <person name="Oshida Y."/>
            <person name="Iida T."/>
            <person name="Kudo T."/>
            <person name="Itoh T."/>
            <person name="Ohkuma M."/>
        </authorList>
    </citation>
    <scope>NUCLEOTIDE SEQUENCE [LARGE SCALE GENOMIC DNA]</scope>
    <source>
        <strain evidence="13 14">Q-1</strain>
    </source>
</reference>
<evidence type="ECO:0000256" key="1">
    <source>
        <dbReference type="ARBA" id="ARBA00005046"/>
    </source>
</evidence>
<keyword evidence="14" id="KW-1185">Reference proteome</keyword>
<dbReference type="InterPro" id="IPR036563">
    <property type="entry name" value="MoaE_sf"/>
</dbReference>
<dbReference type="GO" id="GO:0006777">
    <property type="term" value="P:Mo-molybdopterin cofactor biosynthetic process"/>
    <property type="evidence" value="ECO:0007669"/>
    <property type="project" value="UniProtKB-KW"/>
</dbReference>
<dbReference type="UniPathway" id="UPA00344"/>
<comment type="similarity">
    <text evidence="2">Belongs to the MoaE family.</text>
</comment>
<dbReference type="Pfam" id="PF02391">
    <property type="entry name" value="MoaE"/>
    <property type="match status" value="1"/>
</dbReference>
<comment type="subunit">
    <text evidence="7">Heterotetramer of 2 MoaD subunits and 2 MoaE subunits. Also stable as homodimer. The enzyme changes between these two forms during catalysis.</text>
</comment>
<dbReference type="EC" id="2.8.1.12" evidence="3"/>
<evidence type="ECO:0000313" key="13">
    <source>
        <dbReference type="EMBL" id="GER04325.1"/>
    </source>
</evidence>
<evidence type="ECO:0000256" key="12">
    <source>
        <dbReference type="ARBA" id="ARBA00049878"/>
    </source>
</evidence>
<evidence type="ECO:0000256" key="6">
    <source>
        <dbReference type="ARBA" id="ARBA00025448"/>
    </source>
</evidence>
<evidence type="ECO:0000256" key="9">
    <source>
        <dbReference type="ARBA" id="ARBA00030407"/>
    </source>
</evidence>
<keyword evidence="5" id="KW-0501">Molybdenum cofactor biosynthesis</keyword>
<organism evidence="13 14">
    <name type="scientific">Iodidimonas nitroreducens</name>
    <dbReference type="NCBI Taxonomy" id="1236968"/>
    <lineage>
        <taxon>Bacteria</taxon>
        <taxon>Pseudomonadati</taxon>
        <taxon>Pseudomonadota</taxon>
        <taxon>Alphaproteobacteria</taxon>
        <taxon>Iodidimonadales</taxon>
        <taxon>Iodidimonadaceae</taxon>
        <taxon>Iodidimonas</taxon>
    </lineage>
</organism>
<evidence type="ECO:0000313" key="14">
    <source>
        <dbReference type="Proteomes" id="UP000324996"/>
    </source>
</evidence>
<comment type="caution">
    <text evidence="13">The sequence shown here is derived from an EMBL/GenBank/DDBJ whole genome shotgun (WGS) entry which is preliminary data.</text>
</comment>
<comment type="catalytic activity">
    <reaction evidence="12">
        <text>2 [molybdopterin-synthase sulfur-carrier protein]-C-terminal-Gly-aminoethanethioate + cyclic pyranopterin phosphate + H2O = molybdopterin + 2 [molybdopterin-synthase sulfur-carrier protein]-C-terminal Gly-Gly + 2 H(+)</text>
        <dbReference type="Rhea" id="RHEA:26333"/>
        <dbReference type="Rhea" id="RHEA-COMP:12202"/>
        <dbReference type="Rhea" id="RHEA-COMP:19907"/>
        <dbReference type="ChEBI" id="CHEBI:15377"/>
        <dbReference type="ChEBI" id="CHEBI:15378"/>
        <dbReference type="ChEBI" id="CHEBI:58698"/>
        <dbReference type="ChEBI" id="CHEBI:59648"/>
        <dbReference type="ChEBI" id="CHEBI:90778"/>
        <dbReference type="ChEBI" id="CHEBI:232372"/>
        <dbReference type="EC" id="2.8.1.12"/>
    </reaction>
</comment>
<evidence type="ECO:0000256" key="8">
    <source>
        <dbReference type="ARBA" id="ARBA00029745"/>
    </source>
</evidence>
<dbReference type="SUPFAM" id="SSF54690">
    <property type="entry name" value="Molybdopterin synthase subunit MoaE"/>
    <property type="match status" value="1"/>
</dbReference>
<dbReference type="GO" id="GO:0030366">
    <property type="term" value="F:molybdopterin synthase activity"/>
    <property type="evidence" value="ECO:0007669"/>
    <property type="project" value="UniProtKB-EC"/>
</dbReference>
<evidence type="ECO:0000256" key="3">
    <source>
        <dbReference type="ARBA" id="ARBA00011950"/>
    </source>
</evidence>
<evidence type="ECO:0000256" key="5">
    <source>
        <dbReference type="ARBA" id="ARBA00023150"/>
    </source>
</evidence>
<evidence type="ECO:0000256" key="10">
    <source>
        <dbReference type="ARBA" id="ARBA00030781"/>
    </source>
</evidence>
<proteinExistence type="inferred from homology"/>
<evidence type="ECO:0000256" key="2">
    <source>
        <dbReference type="ARBA" id="ARBA00005426"/>
    </source>
</evidence>
<dbReference type="Proteomes" id="UP000324996">
    <property type="component" value="Unassembled WGS sequence"/>
</dbReference>
<dbReference type="EMBL" id="BKCN01000009">
    <property type="protein sequence ID" value="GER04325.1"/>
    <property type="molecule type" value="Genomic_DNA"/>
</dbReference>
<protein>
    <recommendedName>
        <fullName evidence="4">Molybdopterin synthase catalytic subunit</fullName>
        <ecNumber evidence="3">2.8.1.12</ecNumber>
    </recommendedName>
    <alternativeName>
        <fullName evidence="10">MPT synthase subunit 2</fullName>
    </alternativeName>
    <alternativeName>
        <fullName evidence="8">Molybdenum cofactor biosynthesis protein E</fullName>
    </alternativeName>
    <alternativeName>
        <fullName evidence="9">Molybdopterin-converting factor large subunit</fullName>
    </alternativeName>
    <alternativeName>
        <fullName evidence="11">Molybdopterin-converting factor subunit 2</fullName>
    </alternativeName>
</protein>
<evidence type="ECO:0000256" key="7">
    <source>
        <dbReference type="ARBA" id="ARBA00026066"/>
    </source>
</evidence>
<dbReference type="InterPro" id="IPR003448">
    <property type="entry name" value="Mopterin_biosynth_MoaE"/>
</dbReference>
<dbReference type="PANTHER" id="PTHR23404">
    <property type="entry name" value="MOLYBDOPTERIN SYNTHASE RELATED"/>
    <property type="match status" value="1"/>
</dbReference>
<dbReference type="CDD" id="cd00756">
    <property type="entry name" value="MoaE"/>
    <property type="match status" value="1"/>
</dbReference>
<name>A0A5A7N9M2_9PROT</name>
<accession>A0A5A7N9M2</accession>
<gene>
    <name evidence="13" type="primary">moaE</name>
    <name evidence="13" type="ORF">JCM17846_20070</name>
</gene>
<sequence>MAPSIVRLQSEAFNIADELSALRTACRSSPEKDGEKSSGIGALLSFTGLVRDLDHGTPLKSLYLEHYPAMTERQIKAIANDAITRFSLAGCTIIHRHGRLLPDDEIVLVITAARHRKAAFAAADFIMDWLKTKAPFWKKEDLGQEQHWVAQKDSDLEAARSWETPVHQPNKPRSEQ</sequence>
<dbReference type="AlphaFoldDB" id="A0A5A7N9M2"/>
<evidence type="ECO:0000256" key="11">
    <source>
        <dbReference type="ARBA" id="ARBA00032474"/>
    </source>
</evidence>
<comment type="function">
    <text evidence="6">Converts molybdopterin precursor Z into molybdopterin. This requires the incorporation of two sulfur atoms into precursor Z to generate a dithiolene group. The sulfur is provided by MoaD.</text>
</comment>
<evidence type="ECO:0000256" key="4">
    <source>
        <dbReference type="ARBA" id="ARBA00013858"/>
    </source>
</evidence>